<dbReference type="STRING" id="1449350.OCH239_11360"/>
<dbReference type="eggNOG" id="COG1622">
    <property type="taxonomic scope" value="Bacteria"/>
</dbReference>
<evidence type="ECO:0000256" key="6">
    <source>
        <dbReference type="ARBA" id="ARBA00022982"/>
    </source>
</evidence>
<dbReference type="PANTHER" id="PTHR22888">
    <property type="entry name" value="CYTOCHROME C OXIDASE, SUBUNIT II"/>
    <property type="match status" value="1"/>
</dbReference>
<dbReference type="AlphaFoldDB" id="X7EIR4"/>
<dbReference type="GO" id="GO:0005507">
    <property type="term" value="F:copper ion binding"/>
    <property type="evidence" value="ECO:0007669"/>
    <property type="project" value="InterPro"/>
</dbReference>
<name>X7EIR4_9RHOB</name>
<dbReference type="InterPro" id="IPR002429">
    <property type="entry name" value="CcO_II-like_C"/>
</dbReference>
<dbReference type="SUPFAM" id="SSF49503">
    <property type="entry name" value="Cupredoxins"/>
    <property type="match status" value="1"/>
</dbReference>
<evidence type="ECO:0000313" key="13">
    <source>
        <dbReference type="EMBL" id="ETX15775.1"/>
    </source>
</evidence>
<feature type="domain" description="Cytochrome oxidase subunit II copper A binding" evidence="12">
    <location>
        <begin position="133"/>
        <end position="245"/>
    </location>
</feature>
<dbReference type="PANTHER" id="PTHR22888:SF18">
    <property type="entry name" value="CYTOCHROME BO(3) UBIQUINOL OXIDASE SUBUNIT 2"/>
    <property type="match status" value="1"/>
</dbReference>
<sequence length="327" mass="36007">MARRSAAAGLCLMTILVAGPLAADPSGFLHPLGPIAEIQRTELVWATVAVMVAILPVLLGTPFIMWRYRRTNTKATYRPQWHFDTWLEVGMWGLPIVIVAFLGIWLAQATFRIDPYRTIDAKMAEELNIELAGPQVDMDVVGLDWKWLFLYPDQGVASMGEMVMPVGHPVAMRLTTDTVMQAFLVPRIGGQIYAMPRMATRLNLIADREGRTEAINTQYTGLGMSGQRAEVRAVSPGAYRSWISRAQEGPVLDDETYAIIAQSGSVADAREALGLDGTTPILFRLEATDIFDRVIDRYQNPEGVARDAQPGSPTYNLSSGVLPEADQ</sequence>
<comment type="subcellular location">
    <subcellularLocation>
        <location evidence="1">Cell membrane</location>
        <topology evidence="1">Multi-pass membrane protein</topology>
    </subcellularLocation>
</comment>
<dbReference type="InterPro" id="IPR036257">
    <property type="entry name" value="Cyt_c_oxidase_su2_TM_sf"/>
</dbReference>
<dbReference type="InterPro" id="IPR008972">
    <property type="entry name" value="Cupredoxin"/>
</dbReference>
<keyword evidence="5 10" id="KW-0812">Transmembrane</keyword>
<dbReference type="InterPro" id="IPR045187">
    <property type="entry name" value="CcO_II"/>
</dbReference>
<dbReference type="Gene3D" id="2.60.40.420">
    <property type="entry name" value="Cupredoxins - blue copper proteins"/>
    <property type="match status" value="1"/>
</dbReference>
<comment type="caution">
    <text evidence="13">The sequence shown here is derived from an EMBL/GenBank/DDBJ whole genome shotgun (WGS) entry which is preliminary data.</text>
</comment>
<evidence type="ECO:0000313" key="14">
    <source>
        <dbReference type="Proteomes" id="UP000022447"/>
    </source>
</evidence>
<dbReference type="GO" id="GO:0005886">
    <property type="term" value="C:plasma membrane"/>
    <property type="evidence" value="ECO:0007669"/>
    <property type="project" value="UniProtKB-SubCell"/>
</dbReference>
<dbReference type="SUPFAM" id="SSF81464">
    <property type="entry name" value="Cytochrome c oxidase subunit II-like, transmembrane region"/>
    <property type="match status" value="1"/>
</dbReference>
<protein>
    <submittedName>
        <fullName evidence="13">Cytochrome O ubiquinol oxidase</fullName>
    </submittedName>
</protein>
<dbReference type="InterPro" id="IPR034227">
    <property type="entry name" value="CuRO_UO_II"/>
</dbReference>
<evidence type="ECO:0000256" key="8">
    <source>
        <dbReference type="ARBA" id="ARBA00023136"/>
    </source>
</evidence>
<evidence type="ECO:0000256" key="9">
    <source>
        <dbReference type="SAM" id="MobiDB-lite"/>
    </source>
</evidence>
<evidence type="ECO:0000256" key="10">
    <source>
        <dbReference type="SAM" id="Phobius"/>
    </source>
</evidence>
<keyword evidence="14" id="KW-1185">Reference proteome</keyword>
<feature type="region of interest" description="Disordered" evidence="9">
    <location>
        <begin position="303"/>
        <end position="327"/>
    </location>
</feature>
<evidence type="ECO:0000259" key="12">
    <source>
        <dbReference type="PROSITE" id="PS50857"/>
    </source>
</evidence>
<gene>
    <name evidence="13" type="ORF">OCH239_11360</name>
</gene>
<dbReference type="PROSITE" id="PS50857">
    <property type="entry name" value="COX2_CUA"/>
    <property type="match status" value="1"/>
</dbReference>
<accession>X7EIR4</accession>
<keyword evidence="7 10" id="KW-1133">Transmembrane helix</keyword>
<dbReference type="GO" id="GO:0004129">
    <property type="term" value="F:cytochrome-c oxidase activity"/>
    <property type="evidence" value="ECO:0007669"/>
    <property type="project" value="InterPro"/>
</dbReference>
<feature type="chain" id="PRO_5004977929" evidence="11">
    <location>
        <begin position="24"/>
        <end position="327"/>
    </location>
</feature>
<organism evidence="13 14">
    <name type="scientific">Roseivivax halodurans JCM 10272</name>
    <dbReference type="NCBI Taxonomy" id="1449350"/>
    <lineage>
        <taxon>Bacteria</taxon>
        <taxon>Pseudomonadati</taxon>
        <taxon>Pseudomonadota</taxon>
        <taxon>Alphaproteobacteria</taxon>
        <taxon>Rhodobacterales</taxon>
        <taxon>Roseobacteraceae</taxon>
        <taxon>Roseivivax</taxon>
    </lineage>
</organism>
<comment type="similarity">
    <text evidence="2">Belongs to the cytochrome c oxidase subunit 2 family.</text>
</comment>
<evidence type="ECO:0000256" key="1">
    <source>
        <dbReference type="ARBA" id="ARBA00004651"/>
    </source>
</evidence>
<reference evidence="13 14" key="1">
    <citation type="submission" date="2014-01" db="EMBL/GenBank/DDBJ databases">
        <title>Roseivivax halodurans JCM 10272 Genome Sequencing.</title>
        <authorList>
            <person name="Lai Q."/>
            <person name="Li G."/>
            <person name="Shao Z."/>
        </authorList>
    </citation>
    <scope>NUCLEOTIDE SEQUENCE [LARGE SCALE GENOMIC DNA]</scope>
    <source>
        <strain evidence="13 14">JCM 10272</strain>
    </source>
</reference>
<keyword evidence="11" id="KW-0732">Signal</keyword>
<proteinExistence type="inferred from homology"/>
<evidence type="ECO:0000256" key="4">
    <source>
        <dbReference type="ARBA" id="ARBA00022475"/>
    </source>
</evidence>
<dbReference type="Proteomes" id="UP000022447">
    <property type="component" value="Unassembled WGS sequence"/>
</dbReference>
<keyword evidence="3" id="KW-0813">Transport</keyword>
<feature type="transmembrane region" description="Helical" evidence="10">
    <location>
        <begin position="86"/>
        <end position="107"/>
    </location>
</feature>
<dbReference type="EMBL" id="JALZ01000003">
    <property type="protein sequence ID" value="ETX15775.1"/>
    <property type="molecule type" value="Genomic_DNA"/>
</dbReference>
<feature type="transmembrane region" description="Helical" evidence="10">
    <location>
        <begin position="43"/>
        <end position="65"/>
    </location>
</feature>
<dbReference type="PATRIC" id="fig|1449350.3.peg.883"/>
<evidence type="ECO:0000256" key="5">
    <source>
        <dbReference type="ARBA" id="ARBA00022692"/>
    </source>
</evidence>
<keyword evidence="4" id="KW-1003">Cell membrane</keyword>
<evidence type="ECO:0000256" key="11">
    <source>
        <dbReference type="SAM" id="SignalP"/>
    </source>
</evidence>
<dbReference type="CDD" id="cd04212">
    <property type="entry name" value="CuRO_UO_II"/>
    <property type="match status" value="1"/>
</dbReference>
<evidence type="ECO:0000256" key="2">
    <source>
        <dbReference type="ARBA" id="ARBA00007866"/>
    </source>
</evidence>
<dbReference type="GO" id="GO:0042773">
    <property type="term" value="P:ATP synthesis coupled electron transport"/>
    <property type="evidence" value="ECO:0007669"/>
    <property type="project" value="TreeGrafter"/>
</dbReference>
<keyword evidence="8 10" id="KW-0472">Membrane</keyword>
<feature type="signal peptide" evidence="11">
    <location>
        <begin position="1"/>
        <end position="23"/>
    </location>
</feature>
<evidence type="ECO:0000256" key="3">
    <source>
        <dbReference type="ARBA" id="ARBA00022448"/>
    </source>
</evidence>
<keyword evidence="6" id="KW-0249">Electron transport</keyword>
<evidence type="ECO:0000256" key="7">
    <source>
        <dbReference type="ARBA" id="ARBA00022989"/>
    </source>
</evidence>
<dbReference type="Gene3D" id="1.10.287.90">
    <property type="match status" value="1"/>
</dbReference>